<comment type="caution">
    <text evidence="2">The sequence shown here is derived from an EMBL/GenBank/DDBJ whole genome shotgun (WGS) entry which is preliminary data.</text>
</comment>
<protein>
    <recommendedName>
        <fullName evidence="4">Lipoprotein</fullName>
    </recommendedName>
</protein>
<organism evidence="2 3">
    <name type="scientific">Actinomadura fulvescens</name>
    <dbReference type="NCBI Taxonomy" id="46160"/>
    <lineage>
        <taxon>Bacteria</taxon>
        <taxon>Bacillati</taxon>
        <taxon>Actinomycetota</taxon>
        <taxon>Actinomycetes</taxon>
        <taxon>Streptosporangiales</taxon>
        <taxon>Thermomonosporaceae</taxon>
        <taxon>Actinomadura</taxon>
    </lineage>
</organism>
<reference evidence="2 3" key="1">
    <citation type="journal article" date="2019" name="Int. J. Syst. Evol. Microbiol.">
        <title>The Global Catalogue of Microorganisms (GCM) 10K type strain sequencing project: providing services to taxonomists for standard genome sequencing and annotation.</title>
        <authorList>
            <consortium name="The Broad Institute Genomics Platform"/>
            <consortium name="The Broad Institute Genome Sequencing Center for Infectious Disease"/>
            <person name="Wu L."/>
            <person name="Ma J."/>
        </authorList>
    </citation>
    <scope>NUCLEOTIDE SEQUENCE [LARGE SCALE GENOMIC DNA]</scope>
    <source>
        <strain evidence="2 3">JCM 6833</strain>
    </source>
</reference>
<dbReference type="Proteomes" id="UP001501509">
    <property type="component" value="Unassembled WGS sequence"/>
</dbReference>
<evidence type="ECO:0008006" key="4">
    <source>
        <dbReference type="Google" id="ProtNLM"/>
    </source>
</evidence>
<dbReference type="PROSITE" id="PS51257">
    <property type="entry name" value="PROKAR_LIPOPROTEIN"/>
    <property type="match status" value="1"/>
</dbReference>
<evidence type="ECO:0000256" key="1">
    <source>
        <dbReference type="SAM" id="SignalP"/>
    </source>
</evidence>
<feature type="chain" id="PRO_5045115415" description="Lipoprotein" evidence="1">
    <location>
        <begin position="18"/>
        <end position="223"/>
    </location>
</feature>
<name>A0ABN3PD65_9ACTN</name>
<dbReference type="EMBL" id="BAAATD010000001">
    <property type="protein sequence ID" value="GAA2576132.1"/>
    <property type="molecule type" value="Genomic_DNA"/>
</dbReference>
<evidence type="ECO:0000313" key="2">
    <source>
        <dbReference type="EMBL" id="GAA2576132.1"/>
    </source>
</evidence>
<keyword evidence="3" id="KW-1185">Reference proteome</keyword>
<dbReference type="RefSeq" id="WP_344537344.1">
    <property type="nucleotide sequence ID" value="NZ_BAAATD010000001.1"/>
</dbReference>
<gene>
    <name evidence="2" type="ORF">GCM10010411_05660</name>
</gene>
<keyword evidence="1" id="KW-0732">Signal</keyword>
<sequence length="223" mass="23499">MWRIVGGVLLTTGLAGAAGCGAKASSSTPSAAGLSAAVLSGSEVPAGFLPAENQRVFEGMRPVDRDCARLLALADVETPRDIPGVEDENVPQASAAFYRPGPAASLVEHVFRLPPGRAARHVAETRRAALRCPRIEIRLTQGDLRLPRVNSRKVRALRDALALRYARERAGLDVVMAAVGNDLLVVAGAGTYGGRVGPRVTEQVAIKALRKLRAVHAGKIHVP</sequence>
<proteinExistence type="predicted"/>
<evidence type="ECO:0000313" key="3">
    <source>
        <dbReference type="Proteomes" id="UP001501509"/>
    </source>
</evidence>
<accession>A0ABN3PD65</accession>
<feature type="signal peptide" evidence="1">
    <location>
        <begin position="1"/>
        <end position="17"/>
    </location>
</feature>